<dbReference type="InterPro" id="IPR035906">
    <property type="entry name" value="MetI-like_sf"/>
</dbReference>
<reference evidence="9 10" key="1">
    <citation type="submission" date="2023-07" db="EMBL/GenBank/DDBJ databases">
        <title>Genomic Encyclopedia of Type Strains, Phase IV (KMG-IV): sequencing the most valuable type-strain genomes for metagenomic binning, comparative biology and taxonomic classification.</title>
        <authorList>
            <person name="Goeker M."/>
        </authorList>
    </citation>
    <scope>NUCLEOTIDE SEQUENCE [LARGE SCALE GENOMIC DNA]</scope>
    <source>
        <strain evidence="9 10">DSM 19619</strain>
    </source>
</reference>
<feature type="transmembrane region" description="Helical" evidence="7">
    <location>
        <begin position="275"/>
        <end position="295"/>
    </location>
</feature>
<dbReference type="PANTHER" id="PTHR30193">
    <property type="entry name" value="ABC TRANSPORTER PERMEASE PROTEIN"/>
    <property type="match status" value="1"/>
</dbReference>
<dbReference type="Proteomes" id="UP001242480">
    <property type="component" value="Unassembled WGS sequence"/>
</dbReference>
<evidence type="ECO:0000256" key="1">
    <source>
        <dbReference type="ARBA" id="ARBA00004651"/>
    </source>
</evidence>
<feature type="transmembrane region" description="Helical" evidence="7">
    <location>
        <begin position="80"/>
        <end position="104"/>
    </location>
</feature>
<gene>
    <name evidence="9" type="ORF">QO011_001484</name>
</gene>
<evidence type="ECO:0000256" key="5">
    <source>
        <dbReference type="ARBA" id="ARBA00022989"/>
    </source>
</evidence>
<dbReference type="PANTHER" id="PTHR30193:SF45">
    <property type="entry name" value="ABC TRANSPORTER PERMEASE PROTEIN"/>
    <property type="match status" value="1"/>
</dbReference>
<comment type="caution">
    <text evidence="9">The sequence shown here is derived from an EMBL/GenBank/DDBJ whole genome shotgun (WGS) entry which is preliminary data.</text>
</comment>
<organism evidence="9 10">
    <name type="scientific">Labrys wisconsinensis</name>
    <dbReference type="NCBI Taxonomy" id="425677"/>
    <lineage>
        <taxon>Bacteria</taxon>
        <taxon>Pseudomonadati</taxon>
        <taxon>Pseudomonadota</taxon>
        <taxon>Alphaproteobacteria</taxon>
        <taxon>Hyphomicrobiales</taxon>
        <taxon>Xanthobacteraceae</taxon>
        <taxon>Labrys</taxon>
    </lineage>
</organism>
<dbReference type="Pfam" id="PF00528">
    <property type="entry name" value="BPD_transp_1"/>
    <property type="match status" value="1"/>
</dbReference>
<proteinExistence type="inferred from homology"/>
<feature type="transmembrane region" description="Helical" evidence="7">
    <location>
        <begin position="210"/>
        <end position="231"/>
    </location>
</feature>
<comment type="subcellular location">
    <subcellularLocation>
        <location evidence="1 7">Cell membrane</location>
        <topology evidence="1 7">Multi-pass membrane protein</topology>
    </subcellularLocation>
</comment>
<keyword evidence="6 7" id="KW-0472">Membrane</keyword>
<keyword evidence="5 7" id="KW-1133">Transmembrane helix</keyword>
<dbReference type="RefSeq" id="WP_307269751.1">
    <property type="nucleotide sequence ID" value="NZ_JAUSVX010000002.1"/>
</dbReference>
<evidence type="ECO:0000256" key="2">
    <source>
        <dbReference type="ARBA" id="ARBA00022448"/>
    </source>
</evidence>
<dbReference type="PROSITE" id="PS50928">
    <property type="entry name" value="ABC_TM1"/>
    <property type="match status" value="1"/>
</dbReference>
<dbReference type="SUPFAM" id="SSF161098">
    <property type="entry name" value="MetI-like"/>
    <property type="match status" value="1"/>
</dbReference>
<sequence>MVVSQESPRAESAYLRRDQQLAVLLLLPAATAIIVVMILPLGFAFYASFFDYSLGQEGSMTFVFLENYLRFFSDPSALRALLNTVLLTALSLALCLGVGVGIAVLLKEIGPRAANVLRAIFAMPILISPIIVSLIWRYMYDPTYGLLSYLLGLVGLRDFGGLTSSATALVCIVIADVWHTAPFIILVASAGLTVIPEELYEAARLDGASALRMLVQITLPLMAKVLTVLILIRGTDAFRTFDLVYGLTGGGPANATTTLSVYAYKEAFENSQMGFAMAVSIVTLICLAVLFAPLMRNPAHQAEI</sequence>
<feature type="transmembrane region" description="Helical" evidence="7">
    <location>
        <begin position="21"/>
        <end position="47"/>
    </location>
</feature>
<dbReference type="InterPro" id="IPR051393">
    <property type="entry name" value="ABC_transporter_permease"/>
</dbReference>
<evidence type="ECO:0000256" key="4">
    <source>
        <dbReference type="ARBA" id="ARBA00022692"/>
    </source>
</evidence>
<evidence type="ECO:0000256" key="6">
    <source>
        <dbReference type="ARBA" id="ARBA00023136"/>
    </source>
</evidence>
<feature type="domain" description="ABC transmembrane type-1" evidence="8">
    <location>
        <begin position="81"/>
        <end position="296"/>
    </location>
</feature>
<keyword evidence="10" id="KW-1185">Reference proteome</keyword>
<dbReference type="Gene3D" id="1.10.3720.10">
    <property type="entry name" value="MetI-like"/>
    <property type="match status" value="1"/>
</dbReference>
<dbReference type="CDD" id="cd06261">
    <property type="entry name" value="TM_PBP2"/>
    <property type="match status" value="1"/>
</dbReference>
<keyword evidence="2 7" id="KW-0813">Transport</keyword>
<evidence type="ECO:0000256" key="7">
    <source>
        <dbReference type="RuleBase" id="RU363032"/>
    </source>
</evidence>
<comment type="similarity">
    <text evidence="7">Belongs to the binding-protein-dependent transport system permease family.</text>
</comment>
<protein>
    <submittedName>
        <fullName evidence="9">Multiple sugar transport system permease protein</fullName>
    </submittedName>
</protein>
<dbReference type="EMBL" id="JAUSVX010000002">
    <property type="protein sequence ID" value="MDQ0468484.1"/>
    <property type="molecule type" value="Genomic_DNA"/>
</dbReference>
<evidence type="ECO:0000256" key="3">
    <source>
        <dbReference type="ARBA" id="ARBA00022475"/>
    </source>
</evidence>
<name>A0ABU0J2M6_9HYPH</name>
<evidence type="ECO:0000313" key="10">
    <source>
        <dbReference type="Proteomes" id="UP001242480"/>
    </source>
</evidence>
<dbReference type="InterPro" id="IPR000515">
    <property type="entry name" value="MetI-like"/>
</dbReference>
<feature type="transmembrane region" description="Helical" evidence="7">
    <location>
        <begin position="166"/>
        <end position="190"/>
    </location>
</feature>
<evidence type="ECO:0000259" key="8">
    <source>
        <dbReference type="PROSITE" id="PS50928"/>
    </source>
</evidence>
<feature type="transmembrane region" description="Helical" evidence="7">
    <location>
        <begin position="116"/>
        <end position="136"/>
    </location>
</feature>
<keyword evidence="3" id="KW-1003">Cell membrane</keyword>
<feature type="transmembrane region" description="Helical" evidence="7">
    <location>
        <begin position="243"/>
        <end position="263"/>
    </location>
</feature>
<evidence type="ECO:0000313" key="9">
    <source>
        <dbReference type="EMBL" id="MDQ0468484.1"/>
    </source>
</evidence>
<keyword evidence="9" id="KW-0762">Sugar transport</keyword>
<keyword evidence="4 7" id="KW-0812">Transmembrane</keyword>
<accession>A0ABU0J2M6</accession>